<name>A0A6S6M2T1_9BACT</name>
<evidence type="ECO:0000313" key="1">
    <source>
        <dbReference type="EMBL" id="BCG45665.1"/>
    </source>
</evidence>
<dbReference type="KEGG" id="gbn:GEOBRER4_04150"/>
<dbReference type="CDD" id="cd09117">
    <property type="entry name" value="PLDc_Bfil_DEXD_like"/>
    <property type="match status" value="1"/>
</dbReference>
<dbReference type="AlphaFoldDB" id="A0A6S6M2T1"/>
<reference evidence="1 2" key="1">
    <citation type="submission" date="2020-06" db="EMBL/GenBank/DDBJ databases">
        <title>Interaction of electrochemicaly active bacteria, Geobacter bremensis R4 on different carbon anode.</title>
        <authorList>
            <person name="Meng L."/>
            <person name="Yoshida N."/>
        </authorList>
    </citation>
    <scope>NUCLEOTIDE SEQUENCE [LARGE SCALE GENOMIC DNA]</scope>
    <source>
        <strain evidence="1 2">R4</strain>
    </source>
</reference>
<protein>
    <submittedName>
        <fullName evidence="1">Uncharacterized protein</fullName>
    </submittedName>
</protein>
<dbReference type="Proteomes" id="UP000515472">
    <property type="component" value="Chromosome"/>
</dbReference>
<dbReference type="EMBL" id="AP023213">
    <property type="protein sequence ID" value="BCG45665.1"/>
    <property type="molecule type" value="Genomic_DNA"/>
</dbReference>
<sequence length="452" mass="51570">MKVVAGGLNGLYLEEINTNSKKETVWVKAAIAYASGHPKLFEDCWKNSIPLTFYGRFDSSAPVTTNILKTFLDRKSPNFVCKLVPDIFHAKVIWWGGYGVYIGSANLTDNGWVGNIEAGTFFSQEEIVENGLDLELTDFFEQVDSLAHSLTKEIYDQICELELREFTANKGRQTERDDFNKKRLIPKLNPLQAISPRNSIDRRKNKFLKEWRDTLQILRDIADRVSDPSNQPVWLPVETPKGVQADQFLHAYYYNHVLEGQKARHHEFYLKNSANPERALQEIISWWRTTTSAPSWEDQNIANSKTVKINLSKKRIDGLTENDFLDVCKHVHALTDHCKRVKNSTYGLPANFSTDSTERIKLLSKYLWKQKTAQGRSVIQVLSYVLYGGKPEGVPERIWEAMASEGYKISHLGISSLGEIVGWTLPDMFPPRNGRTSKALKALGYNVEIYSE</sequence>
<keyword evidence="2" id="KW-1185">Reference proteome</keyword>
<proteinExistence type="predicted"/>
<dbReference type="SUPFAM" id="SSF56024">
    <property type="entry name" value="Phospholipase D/nuclease"/>
    <property type="match status" value="1"/>
</dbReference>
<evidence type="ECO:0000313" key="2">
    <source>
        <dbReference type="Proteomes" id="UP000515472"/>
    </source>
</evidence>
<gene>
    <name evidence="1" type="ORF">GEOBRER4_n0428</name>
</gene>
<dbReference type="Gene3D" id="3.30.870.10">
    <property type="entry name" value="Endonuclease Chain A"/>
    <property type="match status" value="1"/>
</dbReference>
<organism evidence="1 2">
    <name type="scientific">Citrifermentans bremense</name>
    <dbReference type="NCBI Taxonomy" id="60035"/>
    <lineage>
        <taxon>Bacteria</taxon>
        <taxon>Pseudomonadati</taxon>
        <taxon>Thermodesulfobacteriota</taxon>
        <taxon>Desulfuromonadia</taxon>
        <taxon>Geobacterales</taxon>
        <taxon>Geobacteraceae</taxon>
        <taxon>Citrifermentans</taxon>
    </lineage>
</organism>
<dbReference type="RefSeq" id="WP_185244033.1">
    <property type="nucleotide sequence ID" value="NZ_AP023213.1"/>
</dbReference>
<accession>A0A6S6M2T1</accession>